<reference evidence="6" key="1">
    <citation type="submission" date="2019-11" db="EMBL/GenBank/DDBJ databases">
        <title>Microbial mats filling the niche in hypersaline microbial mats.</title>
        <authorList>
            <person name="Wong H.L."/>
            <person name="Macleod F.I."/>
            <person name="White R.A. III"/>
            <person name="Burns B.P."/>
        </authorList>
    </citation>
    <scope>NUCLEOTIDE SEQUENCE</scope>
    <source>
        <strain evidence="6">Rbin_158</strain>
    </source>
</reference>
<keyword evidence="2 6" id="KW-0560">Oxidoreductase</keyword>
<comment type="caution">
    <text evidence="6">The sequence shown here is derived from an EMBL/GenBank/DDBJ whole genome shotgun (WGS) entry which is preliminary data.</text>
</comment>
<dbReference type="InterPro" id="IPR017896">
    <property type="entry name" value="4Fe4S_Fe-S-bd"/>
</dbReference>
<evidence type="ECO:0000256" key="3">
    <source>
        <dbReference type="ARBA" id="ARBA00023164"/>
    </source>
</evidence>
<dbReference type="EMBL" id="WJJP01000436">
    <property type="protein sequence ID" value="MBD3325592.1"/>
    <property type="molecule type" value="Genomic_DNA"/>
</dbReference>
<dbReference type="GO" id="GO:0051536">
    <property type="term" value="F:iron-sulfur cluster binding"/>
    <property type="evidence" value="ECO:0007669"/>
    <property type="project" value="InterPro"/>
</dbReference>
<accession>A0A9D5JWJ5</accession>
<dbReference type="InterPro" id="IPR006005">
    <property type="entry name" value="Glut_synth_ssu1"/>
</dbReference>
<gene>
    <name evidence="6" type="primary">gltD</name>
    <name evidence="6" type="ORF">GF339_13490</name>
</gene>
<feature type="domain" description="4Fe-4S ferredoxin-type" evidence="5">
    <location>
        <begin position="37"/>
        <end position="68"/>
    </location>
</feature>
<dbReference type="PANTHER" id="PTHR43100:SF1">
    <property type="entry name" value="GLUTAMATE SYNTHASE [NADPH] SMALL CHAIN"/>
    <property type="match status" value="1"/>
</dbReference>
<dbReference type="SUPFAM" id="SSF51971">
    <property type="entry name" value="Nucleotide-binding domain"/>
    <property type="match status" value="2"/>
</dbReference>
<dbReference type="SUPFAM" id="SSF46548">
    <property type="entry name" value="alpha-helical ferredoxin"/>
    <property type="match status" value="1"/>
</dbReference>
<dbReference type="Gene3D" id="3.50.50.60">
    <property type="entry name" value="FAD/NAD(P)-binding domain"/>
    <property type="match status" value="2"/>
</dbReference>
<dbReference type="Pfam" id="PF07992">
    <property type="entry name" value="Pyr_redox_2"/>
    <property type="match status" value="1"/>
</dbReference>
<evidence type="ECO:0000256" key="1">
    <source>
        <dbReference type="ARBA" id="ARBA00022605"/>
    </source>
</evidence>
<dbReference type="NCBIfam" id="TIGR01317">
    <property type="entry name" value="GOGAT_sm_gam"/>
    <property type="match status" value="1"/>
</dbReference>
<dbReference type="PROSITE" id="PS51379">
    <property type="entry name" value="4FE4S_FER_2"/>
    <property type="match status" value="1"/>
</dbReference>
<dbReference type="PANTHER" id="PTHR43100">
    <property type="entry name" value="GLUTAMATE SYNTHASE [NADPH] SMALL CHAIN"/>
    <property type="match status" value="1"/>
</dbReference>
<name>A0A9D5JWJ5_9BACT</name>
<sequence>MGKVLGFLDYNRVDYRKEPVDVRIRHWNEFVEELSNEELKTQGARCMDCGIPFCHWICPVNNIIPEFNDLVYRGCWREAFEWLMKTNNFPEFTGRVCPALCENSCVLGIHEPAVVIRNIEFTIIEHAYREGWMKPEPPPFRTGKRVAIVGSGPAGLACADELNKCGHRVTVYEKQEFLGGLLALGIPDFKLEPKYIERRLQIMRQEGITFQTGVHVGFDISACQLQGEYDALVLCGGAEQPRDLQIEGRHLQGVHFAWEYLSQQNRRNRGVAIPPEQVISAEGKRVIVLGGGDTGADCVGTANRQGARSVKQFELLPQPPSERPADNPWPQWARIQRLSSSHEEGVAQEYGVMTTRLAGEDGQLKTLHAVRLDFGHDDRGEMQTIPGTEFTEEVDLLILAMGFVSPVKDGMLEELGIELDNRGNVKADERRMTSVPGVFAAGDMRRGQSLVVWAVHEGRMAAQGVDHYLQSVAQEAQWDRVLAYEEAIE</sequence>
<dbReference type="GO" id="GO:0006537">
    <property type="term" value="P:glutamate biosynthetic process"/>
    <property type="evidence" value="ECO:0007669"/>
    <property type="project" value="UniProtKB-KW"/>
</dbReference>
<comment type="pathway">
    <text evidence="4">Amino-acid biosynthesis.</text>
</comment>
<evidence type="ECO:0000256" key="2">
    <source>
        <dbReference type="ARBA" id="ARBA00023002"/>
    </source>
</evidence>
<dbReference type="GO" id="GO:0016639">
    <property type="term" value="F:oxidoreductase activity, acting on the CH-NH2 group of donors, NAD or NADP as acceptor"/>
    <property type="evidence" value="ECO:0007669"/>
    <property type="project" value="InterPro"/>
</dbReference>
<dbReference type="Gene3D" id="1.10.1060.10">
    <property type="entry name" value="Alpha-helical ferredoxin"/>
    <property type="match status" value="1"/>
</dbReference>
<keyword evidence="1" id="KW-0028">Amino-acid biosynthesis</keyword>
<evidence type="ECO:0000313" key="6">
    <source>
        <dbReference type="EMBL" id="MBD3325592.1"/>
    </source>
</evidence>
<evidence type="ECO:0000256" key="4">
    <source>
        <dbReference type="ARBA" id="ARBA00029440"/>
    </source>
</evidence>
<protein>
    <submittedName>
        <fullName evidence="6">Glutamate synthase small subunit</fullName>
        <ecNumber evidence="6">1.4.1.-</ecNumber>
    </submittedName>
</protein>
<dbReference type="InterPro" id="IPR051394">
    <property type="entry name" value="Glutamate_Synthase"/>
</dbReference>
<proteinExistence type="predicted"/>
<dbReference type="InterPro" id="IPR009051">
    <property type="entry name" value="Helical_ferredxn"/>
</dbReference>
<dbReference type="InterPro" id="IPR023753">
    <property type="entry name" value="FAD/NAD-binding_dom"/>
</dbReference>
<dbReference type="PRINTS" id="PR00419">
    <property type="entry name" value="ADXRDTASE"/>
</dbReference>
<dbReference type="Proteomes" id="UP000649604">
    <property type="component" value="Unassembled WGS sequence"/>
</dbReference>
<dbReference type="EC" id="1.4.1.-" evidence="6"/>
<organism evidence="6 7">
    <name type="scientific">candidate division KSB3 bacterium</name>
    <dbReference type="NCBI Taxonomy" id="2044937"/>
    <lineage>
        <taxon>Bacteria</taxon>
        <taxon>candidate division KSB3</taxon>
    </lineage>
</organism>
<dbReference type="Pfam" id="PF14691">
    <property type="entry name" value="Fer4_20"/>
    <property type="match status" value="1"/>
</dbReference>
<evidence type="ECO:0000313" key="7">
    <source>
        <dbReference type="Proteomes" id="UP000649604"/>
    </source>
</evidence>
<dbReference type="AlphaFoldDB" id="A0A9D5JWJ5"/>
<keyword evidence="3" id="KW-0314">Glutamate biosynthesis</keyword>
<evidence type="ECO:0000259" key="5">
    <source>
        <dbReference type="PROSITE" id="PS51379"/>
    </source>
</evidence>
<dbReference type="InterPro" id="IPR028261">
    <property type="entry name" value="DPD_II"/>
</dbReference>
<dbReference type="InterPro" id="IPR036188">
    <property type="entry name" value="FAD/NAD-bd_sf"/>
</dbReference>